<dbReference type="RefSeq" id="WP_002450750.1">
    <property type="nucleotide sequence ID" value="NZ_CP054017.1"/>
</dbReference>
<comment type="caution">
    <text evidence="9">The sequence shown here is derived from an EMBL/GenBank/DDBJ whole genome shotgun (WGS) entry which is preliminary data.</text>
</comment>
<dbReference type="AlphaFoldDB" id="A0A2T4Q1S0"/>
<gene>
    <name evidence="9" type="ORF">BU085_04480</name>
</gene>
<keyword evidence="7 8" id="KW-0472">Membrane</keyword>
<feature type="transmembrane region" description="Helical" evidence="8">
    <location>
        <begin position="192"/>
        <end position="213"/>
    </location>
</feature>
<evidence type="ECO:0000313" key="10">
    <source>
        <dbReference type="Proteomes" id="UP000240717"/>
    </source>
</evidence>
<evidence type="ECO:0000256" key="6">
    <source>
        <dbReference type="ARBA" id="ARBA00023065"/>
    </source>
</evidence>
<evidence type="ECO:0000256" key="7">
    <source>
        <dbReference type="ARBA" id="ARBA00023136"/>
    </source>
</evidence>
<feature type="transmembrane region" description="Helical" evidence="8">
    <location>
        <begin position="356"/>
        <end position="376"/>
    </location>
</feature>
<keyword evidence="4 8" id="KW-0812">Transmembrane</keyword>
<keyword evidence="6" id="KW-0406">Ion transport</keyword>
<feature type="transmembrane region" description="Helical" evidence="8">
    <location>
        <begin position="413"/>
        <end position="435"/>
    </location>
</feature>
<feature type="transmembrane region" description="Helical" evidence="8">
    <location>
        <begin position="17"/>
        <end position="37"/>
    </location>
</feature>
<feature type="transmembrane region" description="Helical" evidence="8">
    <location>
        <begin position="49"/>
        <end position="68"/>
    </location>
</feature>
<sequence length="452" mass="50063">MSIFGQLLKRSSPQQGIVLYYLAAIVVAFLLLNLPYVHKSGVDVNPIDTLFVAVSGISVTGLTPISIVDTYSTFGQIIILVILNIGGIGVMAIGTLLWVVLGKHIGIRERQLIMLDNNKDTMSGTVKLILEIVRTIFVIEFIGALLLAFYFYRDNPDLKYAIMQGIFVSISATTNGGLDITGDSLVPYAKDYFVQTIVMFLIVLGSIGFPVLLEVKAYIKNRVTNFRFSLFTKITTSTYLFLFVFGVIIIFLLEHNHAFKGMSWHQSLFYSLFQSATTRSAGLQTIDVSHFSDATNIIMSILMFIGSSPSSVGGGIRTTTFAILILFVINFSNSADKISIKVFNREIHIMDIQRSFMVFTMASILTFTSMIIISVAEQGKLSFLQVFFEVMSAFGTCGLTLGVTDDVSNITKIVLMILMFIGRVGLISFIIMIAGRKEPKKFSYPKERIQIG</sequence>
<keyword evidence="5 8" id="KW-1133">Transmembrane helix</keyword>
<evidence type="ECO:0000256" key="4">
    <source>
        <dbReference type="ARBA" id="ARBA00022692"/>
    </source>
</evidence>
<dbReference type="EMBL" id="PZEV01000010">
    <property type="protein sequence ID" value="PTI51676.1"/>
    <property type="molecule type" value="Genomic_DNA"/>
</dbReference>
<dbReference type="GO" id="GO:0008324">
    <property type="term" value="F:monoatomic cation transmembrane transporter activity"/>
    <property type="evidence" value="ECO:0007669"/>
    <property type="project" value="InterPro"/>
</dbReference>
<keyword evidence="2" id="KW-0813">Transport</keyword>
<feature type="transmembrane region" description="Helical" evidence="8">
    <location>
        <begin position="316"/>
        <end position="335"/>
    </location>
</feature>
<evidence type="ECO:0000256" key="2">
    <source>
        <dbReference type="ARBA" id="ARBA00022448"/>
    </source>
</evidence>
<feature type="transmembrane region" description="Helical" evidence="8">
    <location>
        <begin position="234"/>
        <end position="253"/>
    </location>
</feature>
<comment type="subcellular location">
    <subcellularLocation>
        <location evidence="1">Cell membrane</location>
        <topology evidence="1">Multi-pass membrane protein</topology>
    </subcellularLocation>
</comment>
<dbReference type="GO" id="GO:0030001">
    <property type="term" value="P:metal ion transport"/>
    <property type="evidence" value="ECO:0007669"/>
    <property type="project" value="UniProtKB-ARBA"/>
</dbReference>
<name>A0A2T4Q1S0_STAWA</name>
<evidence type="ECO:0000313" key="9">
    <source>
        <dbReference type="EMBL" id="PTI51676.1"/>
    </source>
</evidence>
<dbReference type="STRING" id="1194526.A284_08660"/>
<protein>
    <submittedName>
        <fullName evidence="9">Ktr system potassium uptake protein D</fullName>
    </submittedName>
</protein>
<reference evidence="9 10" key="1">
    <citation type="journal article" date="2016" name="Front. Microbiol.">
        <title>Comprehensive Phylogenetic Analysis of Bovine Non-aureus Staphylococci Species Based on Whole-Genome Sequencing.</title>
        <authorList>
            <person name="Naushad S."/>
            <person name="Barkema H.W."/>
            <person name="Luby C."/>
            <person name="Condas L.A."/>
            <person name="Nobrega D.B."/>
            <person name="Carson D.A."/>
            <person name="De Buck J."/>
        </authorList>
    </citation>
    <scope>NUCLEOTIDE SEQUENCE [LARGE SCALE GENOMIC DNA]</scope>
    <source>
        <strain evidence="9 10">SNUC 2993</strain>
    </source>
</reference>
<feature type="transmembrane region" description="Helical" evidence="8">
    <location>
        <begin position="132"/>
        <end position="152"/>
    </location>
</feature>
<evidence type="ECO:0000256" key="1">
    <source>
        <dbReference type="ARBA" id="ARBA00004651"/>
    </source>
</evidence>
<evidence type="ECO:0000256" key="3">
    <source>
        <dbReference type="ARBA" id="ARBA00022475"/>
    </source>
</evidence>
<accession>A0A2T4Q1S0</accession>
<evidence type="ECO:0000256" key="8">
    <source>
        <dbReference type="SAM" id="Phobius"/>
    </source>
</evidence>
<feature type="transmembrane region" description="Helical" evidence="8">
    <location>
        <begin position="74"/>
        <end position="101"/>
    </location>
</feature>
<proteinExistence type="predicted"/>
<evidence type="ECO:0000256" key="5">
    <source>
        <dbReference type="ARBA" id="ARBA00022989"/>
    </source>
</evidence>
<dbReference type="InterPro" id="IPR003445">
    <property type="entry name" value="Cat_transpt"/>
</dbReference>
<dbReference type="GO" id="GO:0005886">
    <property type="term" value="C:plasma membrane"/>
    <property type="evidence" value="ECO:0007669"/>
    <property type="project" value="UniProtKB-SubCell"/>
</dbReference>
<dbReference type="Proteomes" id="UP000240717">
    <property type="component" value="Unassembled WGS sequence"/>
</dbReference>
<keyword evidence="3" id="KW-1003">Cell membrane</keyword>
<dbReference type="PANTHER" id="PTHR32024">
    <property type="entry name" value="TRK SYSTEM POTASSIUM UPTAKE PROTEIN TRKG-RELATED"/>
    <property type="match status" value="1"/>
</dbReference>
<dbReference type="PANTHER" id="PTHR32024:SF4">
    <property type="entry name" value="KTR SYSTEM POTASSIUM UPTAKE PROTEIN D"/>
    <property type="match status" value="1"/>
</dbReference>
<dbReference type="Pfam" id="PF02386">
    <property type="entry name" value="TrkH"/>
    <property type="match status" value="1"/>
</dbReference>
<organism evidence="9 10">
    <name type="scientific">Staphylococcus warneri</name>
    <dbReference type="NCBI Taxonomy" id="1292"/>
    <lineage>
        <taxon>Bacteria</taxon>
        <taxon>Bacillati</taxon>
        <taxon>Bacillota</taxon>
        <taxon>Bacilli</taxon>
        <taxon>Bacillales</taxon>
        <taxon>Staphylococcaceae</taxon>
        <taxon>Staphylococcus</taxon>
    </lineage>
</organism>